<evidence type="ECO:0000313" key="1">
    <source>
        <dbReference type="EMBL" id="RCX22940.1"/>
    </source>
</evidence>
<organism evidence="1 2">
    <name type="scientific">Fontibacillus phaseoli</name>
    <dbReference type="NCBI Taxonomy" id="1416533"/>
    <lineage>
        <taxon>Bacteria</taxon>
        <taxon>Bacillati</taxon>
        <taxon>Bacillota</taxon>
        <taxon>Bacilli</taxon>
        <taxon>Bacillales</taxon>
        <taxon>Paenibacillaceae</taxon>
        <taxon>Fontibacillus</taxon>
    </lineage>
</organism>
<dbReference type="Proteomes" id="UP000253090">
    <property type="component" value="Unassembled WGS sequence"/>
</dbReference>
<name>A0A369BMW8_9BACL</name>
<dbReference type="AlphaFoldDB" id="A0A369BMW8"/>
<reference evidence="1 2" key="1">
    <citation type="submission" date="2018-07" db="EMBL/GenBank/DDBJ databases">
        <title>Genomic Encyclopedia of Type Strains, Phase III (KMG-III): the genomes of soil and plant-associated and newly described type strains.</title>
        <authorList>
            <person name="Whitman W."/>
        </authorList>
    </citation>
    <scope>NUCLEOTIDE SEQUENCE [LARGE SCALE GENOMIC DNA]</scope>
    <source>
        <strain evidence="1 2">CECT 8333</strain>
    </source>
</reference>
<protein>
    <submittedName>
        <fullName evidence="1">Uncharacterized protein</fullName>
    </submittedName>
</protein>
<proteinExistence type="predicted"/>
<comment type="caution">
    <text evidence="1">The sequence shown here is derived from an EMBL/GenBank/DDBJ whole genome shotgun (WGS) entry which is preliminary data.</text>
</comment>
<dbReference type="RefSeq" id="WP_245954433.1">
    <property type="nucleotide sequence ID" value="NZ_QPJW01000001.1"/>
</dbReference>
<sequence length="74" mass="8287">MAQLKRSQGRSSRFMRPLTSDIHFYTAQMDRSPVVVFAAGELVGSGRIAEITENSVKIGDERYLRAVCTFKYAA</sequence>
<keyword evidence="2" id="KW-1185">Reference proteome</keyword>
<dbReference type="EMBL" id="QPJW01000001">
    <property type="protein sequence ID" value="RCX22940.1"/>
    <property type="molecule type" value="Genomic_DNA"/>
</dbReference>
<accession>A0A369BMW8</accession>
<evidence type="ECO:0000313" key="2">
    <source>
        <dbReference type="Proteomes" id="UP000253090"/>
    </source>
</evidence>
<gene>
    <name evidence="1" type="ORF">DFP94_101529</name>
</gene>